<dbReference type="HAMAP" id="MF_00014">
    <property type="entry name" value="Ribosome_mat_RimM"/>
    <property type="match status" value="1"/>
</dbReference>
<dbReference type="PANTHER" id="PTHR33692:SF1">
    <property type="entry name" value="RIBOSOME MATURATION FACTOR RIMM"/>
    <property type="match status" value="1"/>
</dbReference>
<evidence type="ECO:0000256" key="1">
    <source>
        <dbReference type="ARBA" id="ARBA00022490"/>
    </source>
</evidence>
<evidence type="ECO:0000259" key="7">
    <source>
        <dbReference type="Pfam" id="PF24986"/>
    </source>
</evidence>
<comment type="subunit">
    <text evidence="5">Binds ribosomal protein uS19.</text>
</comment>
<dbReference type="InterPro" id="IPR009000">
    <property type="entry name" value="Transl_B-barrel_sf"/>
</dbReference>
<reference evidence="9" key="1">
    <citation type="submission" date="2015-10" db="EMBL/GenBank/DDBJ databases">
        <title>Metagenome-Assembled Genomes uncover a global brackish microbiome.</title>
        <authorList>
            <person name="Hugerth L.W."/>
            <person name="Larsson J."/>
            <person name="Alneberg J."/>
            <person name="Lindh M.V."/>
            <person name="Legrand C."/>
            <person name="Pinhassi J."/>
            <person name="Andersson A."/>
        </authorList>
    </citation>
    <scope>NUCLEOTIDE SEQUENCE [LARGE SCALE GENOMIC DNA]</scope>
</reference>
<dbReference type="Pfam" id="PF01782">
    <property type="entry name" value="RimM"/>
    <property type="match status" value="1"/>
</dbReference>
<comment type="subcellular location">
    <subcellularLocation>
        <location evidence="5">Cytoplasm</location>
    </subcellularLocation>
</comment>
<evidence type="ECO:0000256" key="4">
    <source>
        <dbReference type="ARBA" id="ARBA00023186"/>
    </source>
</evidence>
<protein>
    <recommendedName>
        <fullName evidence="5">Ribosome maturation factor RimM</fullName>
    </recommendedName>
</protein>
<comment type="domain">
    <text evidence="5">The PRC barrel domain binds ribosomal protein uS19.</text>
</comment>
<dbReference type="Proteomes" id="UP000050874">
    <property type="component" value="Unassembled WGS sequence"/>
</dbReference>
<evidence type="ECO:0000256" key="5">
    <source>
        <dbReference type="HAMAP-Rule" id="MF_00014"/>
    </source>
</evidence>
<dbReference type="Gene3D" id="2.30.30.240">
    <property type="entry name" value="PRC-barrel domain"/>
    <property type="match status" value="1"/>
</dbReference>
<gene>
    <name evidence="5" type="primary">rimM</name>
    <name evidence="8" type="ORF">ABR63_08135</name>
</gene>
<proteinExistence type="inferred from homology"/>
<evidence type="ECO:0000259" key="6">
    <source>
        <dbReference type="Pfam" id="PF01782"/>
    </source>
</evidence>
<dbReference type="AlphaFoldDB" id="A0A0R2PV42"/>
<evidence type="ECO:0000256" key="3">
    <source>
        <dbReference type="ARBA" id="ARBA00022552"/>
    </source>
</evidence>
<dbReference type="Gene3D" id="2.40.30.60">
    <property type="entry name" value="RimM"/>
    <property type="match status" value="1"/>
</dbReference>
<organism evidence="8 9">
    <name type="scientific">SAR86 cluster bacterium BACL1 MAG-120920-bin57</name>
    <dbReference type="NCBI Taxonomy" id="1655571"/>
    <lineage>
        <taxon>Bacteria</taxon>
        <taxon>Pseudomonadati</taxon>
        <taxon>Pseudomonadota</taxon>
        <taxon>Gammaproteobacteria</taxon>
        <taxon>SAR86 cluster</taxon>
    </lineage>
</organism>
<dbReference type="SUPFAM" id="SSF50447">
    <property type="entry name" value="Translation proteins"/>
    <property type="match status" value="1"/>
</dbReference>
<feature type="domain" description="RimM N-terminal" evidence="6">
    <location>
        <begin position="16"/>
        <end position="96"/>
    </location>
</feature>
<keyword evidence="3 5" id="KW-0698">rRNA processing</keyword>
<dbReference type="InterPro" id="IPR011961">
    <property type="entry name" value="RimM"/>
</dbReference>
<evidence type="ECO:0000313" key="9">
    <source>
        <dbReference type="Proteomes" id="UP000050874"/>
    </source>
</evidence>
<dbReference type="GO" id="GO:0043022">
    <property type="term" value="F:ribosome binding"/>
    <property type="evidence" value="ECO:0007669"/>
    <property type="project" value="InterPro"/>
</dbReference>
<sequence length="179" mass="20529">MMRNNNSPDLSLFLLIARIGKTRGLKGEFFLRSFAENPDSLNSFTKFYTLASNLMEEVNFEYIKTANSNIVAKIKAIDDIDSIKIFGQRDVYVLRSELPELEDNEAYWFELVGMNVINLDDEILGVVDTVNNYGASDILEINSQLTKNEKLLIPFIRNKFVISIDKSKNVILVDWEEGY</sequence>
<comment type="function">
    <text evidence="5">An accessory protein needed during the final step in the assembly of 30S ribosomal subunit, possibly for assembly of the head region. Essential for efficient processing of 16S rRNA. May be needed both before and after RbfA during the maturation of 16S rRNA. It has affinity for free ribosomal 30S subunits but not for 70S ribosomes.</text>
</comment>
<name>A0A0R2PV42_9GAMM</name>
<dbReference type="GO" id="GO:0006364">
    <property type="term" value="P:rRNA processing"/>
    <property type="evidence" value="ECO:0007669"/>
    <property type="project" value="UniProtKB-UniRule"/>
</dbReference>
<comment type="similarity">
    <text evidence="5">Belongs to the RimM family.</text>
</comment>
<dbReference type="InterPro" id="IPR002676">
    <property type="entry name" value="RimM_N"/>
</dbReference>
<dbReference type="GO" id="GO:0005840">
    <property type="term" value="C:ribosome"/>
    <property type="evidence" value="ECO:0007669"/>
    <property type="project" value="InterPro"/>
</dbReference>
<keyword evidence="4 5" id="KW-0143">Chaperone</keyword>
<dbReference type="SUPFAM" id="SSF50346">
    <property type="entry name" value="PRC-barrel domain"/>
    <property type="match status" value="1"/>
</dbReference>
<comment type="caution">
    <text evidence="8">The sequence shown here is derived from an EMBL/GenBank/DDBJ whole genome shotgun (WGS) entry which is preliminary data.</text>
</comment>
<accession>A0A0R2PV42</accession>
<feature type="domain" description="Ribosome maturation factor RimM PRC barrel" evidence="7">
    <location>
        <begin position="108"/>
        <end position="178"/>
    </location>
</feature>
<dbReference type="NCBIfam" id="TIGR02273">
    <property type="entry name" value="16S_RimM"/>
    <property type="match status" value="1"/>
</dbReference>
<evidence type="ECO:0000256" key="2">
    <source>
        <dbReference type="ARBA" id="ARBA00022517"/>
    </source>
</evidence>
<dbReference type="GO" id="GO:0005737">
    <property type="term" value="C:cytoplasm"/>
    <property type="evidence" value="ECO:0007669"/>
    <property type="project" value="UniProtKB-SubCell"/>
</dbReference>
<dbReference type="EMBL" id="LIAV01000241">
    <property type="protein sequence ID" value="KRO39130.1"/>
    <property type="molecule type" value="Genomic_DNA"/>
</dbReference>
<dbReference type="Pfam" id="PF24986">
    <property type="entry name" value="PRC_RimM"/>
    <property type="match status" value="1"/>
</dbReference>
<dbReference type="InterPro" id="IPR011033">
    <property type="entry name" value="PRC_barrel-like_sf"/>
</dbReference>
<dbReference type="GO" id="GO:0042274">
    <property type="term" value="P:ribosomal small subunit biogenesis"/>
    <property type="evidence" value="ECO:0007669"/>
    <property type="project" value="UniProtKB-UniRule"/>
</dbReference>
<keyword evidence="1 5" id="KW-0963">Cytoplasm</keyword>
<dbReference type="InterPro" id="IPR056792">
    <property type="entry name" value="PRC_RimM"/>
</dbReference>
<dbReference type="PANTHER" id="PTHR33692">
    <property type="entry name" value="RIBOSOME MATURATION FACTOR RIMM"/>
    <property type="match status" value="1"/>
</dbReference>
<evidence type="ECO:0000313" key="8">
    <source>
        <dbReference type="EMBL" id="KRO39130.1"/>
    </source>
</evidence>
<keyword evidence="2 5" id="KW-0690">Ribosome biogenesis</keyword>
<dbReference type="InterPro" id="IPR036976">
    <property type="entry name" value="RimM_N_sf"/>
</dbReference>